<protein>
    <recommendedName>
        <fullName evidence="1">C2 domain-containing protein</fullName>
    </recommendedName>
</protein>
<dbReference type="Pfam" id="PF00168">
    <property type="entry name" value="C2"/>
    <property type="match status" value="1"/>
</dbReference>
<name>A0A8T1WSB0_9STRA</name>
<accession>A0A8T1WSB0</accession>
<feature type="domain" description="C2" evidence="1">
    <location>
        <begin position="1"/>
        <end position="109"/>
    </location>
</feature>
<sequence>MSSNDSFNLSVSVFSVHNLAASSNGAYCTMIVWTNPPQNTPGQAPKCTSLRYPNGQEPIAWNEEVDVNVANPQSEVLTVRIKDREDSLIGSCNIYLAHLGQGKALDQWFQLHPVGHIHLKLVMTTSEPSHAPVPPPVNTPSQPTTMMEILQSIQQEQQKVFAQQLRQSQAQQHAANPFTADFFQQMEREKQKTYDQINEQLRLYRQQQNLNYMAPQQQHPGFAAGGRNAAMFGQQQSGQSIHQMADTAANIASIASNLQQLSGNGGGTGAAGLGLGAMGLFFGS</sequence>
<dbReference type="Proteomes" id="UP000693981">
    <property type="component" value="Unassembled WGS sequence"/>
</dbReference>
<keyword evidence="3" id="KW-1185">Reference proteome</keyword>
<dbReference type="OrthoDB" id="115753at2759"/>
<dbReference type="AlphaFoldDB" id="A0A8T1WSB0"/>
<organism evidence="2 3">
    <name type="scientific">Phytophthora boehmeriae</name>
    <dbReference type="NCBI Taxonomy" id="109152"/>
    <lineage>
        <taxon>Eukaryota</taxon>
        <taxon>Sar</taxon>
        <taxon>Stramenopiles</taxon>
        <taxon>Oomycota</taxon>
        <taxon>Peronosporomycetes</taxon>
        <taxon>Peronosporales</taxon>
        <taxon>Peronosporaceae</taxon>
        <taxon>Phytophthora</taxon>
    </lineage>
</organism>
<evidence type="ECO:0000259" key="1">
    <source>
        <dbReference type="PROSITE" id="PS50004"/>
    </source>
</evidence>
<dbReference type="PROSITE" id="PS50004">
    <property type="entry name" value="C2"/>
    <property type="match status" value="1"/>
</dbReference>
<evidence type="ECO:0000313" key="3">
    <source>
        <dbReference type="Proteomes" id="UP000693981"/>
    </source>
</evidence>
<comment type="caution">
    <text evidence="2">The sequence shown here is derived from an EMBL/GenBank/DDBJ whole genome shotgun (WGS) entry which is preliminary data.</text>
</comment>
<dbReference type="InterPro" id="IPR000008">
    <property type="entry name" value="C2_dom"/>
</dbReference>
<dbReference type="EMBL" id="JAGDFL010000257">
    <property type="protein sequence ID" value="KAG7394660.1"/>
    <property type="molecule type" value="Genomic_DNA"/>
</dbReference>
<proteinExistence type="predicted"/>
<gene>
    <name evidence="2" type="ORF">PHYBOEH_004858</name>
</gene>
<evidence type="ECO:0000313" key="2">
    <source>
        <dbReference type="EMBL" id="KAG7394660.1"/>
    </source>
</evidence>
<reference evidence="2" key="1">
    <citation type="submission" date="2021-02" db="EMBL/GenBank/DDBJ databases">
        <authorList>
            <person name="Palmer J.M."/>
        </authorList>
    </citation>
    <scope>NUCLEOTIDE SEQUENCE</scope>
    <source>
        <strain evidence="2">SCRP23</strain>
    </source>
</reference>
<dbReference type="CDD" id="cd00030">
    <property type="entry name" value="C2"/>
    <property type="match status" value="1"/>
</dbReference>